<reference evidence="1" key="1">
    <citation type="submission" date="2019-10" db="EMBL/GenBank/DDBJ databases">
        <authorList>
            <consortium name="DOE Joint Genome Institute"/>
            <person name="Kuo A."/>
            <person name="Miyauchi S."/>
            <person name="Kiss E."/>
            <person name="Drula E."/>
            <person name="Kohler A."/>
            <person name="Sanchez-Garcia M."/>
            <person name="Andreopoulos B."/>
            <person name="Barry K.W."/>
            <person name="Bonito G."/>
            <person name="Buee M."/>
            <person name="Carver A."/>
            <person name="Chen C."/>
            <person name="Cichocki N."/>
            <person name="Clum A."/>
            <person name="Culley D."/>
            <person name="Crous P.W."/>
            <person name="Fauchery L."/>
            <person name="Girlanda M."/>
            <person name="Hayes R."/>
            <person name="Keri Z."/>
            <person name="LaButti K."/>
            <person name="Lipzen A."/>
            <person name="Lombard V."/>
            <person name="Magnuson J."/>
            <person name="Maillard F."/>
            <person name="Morin E."/>
            <person name="Murat C."/>
            <person name="Nolan M."/>
            <person name="Ohm R."/>
            <person name="Pangilinan J."/>
            <person name="Pereira M."/>
            <person name="Perotto S."/>
            <person name="Peter M."/>
            <person name="Riley R."/>
            <person name="Sitrit Y."/>
            <person name="Stielow B."/>
            <person name="Szollosi G."/>
            <person name="Zifcakova L."/>
            <person name="Stursova M."/>
            <person name="Spatafora J.W."/>
            <person name="Tedersoo L."/>
            <person name="Vaario L.-M."/>
            <person name="Yamada A."/>
            <person name="Yan M."/>
            <person name="Wang P."/>
            <person name="Xu J."/>
            <person name="Bruns T."/>
            <person name="Baldrian P."/>
            <person name="Vilgalys R."/>
            <person name="Henrissat B."/>
            <person name="Grigoriev I.V."/>
            <person name="Hibbett D."/>
            <person name="Nagy L.G."/>
            <person name="Martin F.M."/>
        </authorList>
    </citation>
    <scope>NUCLEOTIDE SEQUENCE</scope>
    <source>
        <strain evidence="1">Prilba</strain>
    </source>
</reference>
<organism evidence="1 2">
    <name type="scientific">Russula ochroleuca</name>
    <dbReference type="NCBI Taxonomy" id="152965"/>
    <lineage>
        <taxon>Eukaryota</taxon>
        <taxon>Fungi</taxon>
        <taxon>Dikarya</taxon>
        <taxon>Basidiomycota</taxon>
        <taxon>Agaricomycotina</taxon>
        <taxon>Agaricomycetes</taxon>
        <taxon>Russulales</taxon>
        <taxon>Russulaceae</taxon>
        <taxon>Russula</taxon>
    </lineage>
</organism>
<dbReference type="EMBL" id="WHVB01000009">
    <property type="protein sequence ID" value="KAF8479495.1"/>
    <property type="molecule type" value="Genomic_DNA"/>
</dbReference>
<comment type="caution">
    <text evidence="1">The sequence shown here is derived from an EMBL/GenBank/DDBJ whole genome shotgun (WGS) entry which is preliminary data.</text>
</comment>
<protein>
    <recommendedName>
        <fullName evidence="3">Fe2OG dioxygenase domain-containing protein</fullName>
    </recommendedName>
</protein>
<sequence>MSLLTTSPGLVASSPRIQRLLTPLRESIVDKPPYISGTLQLPDSCLSLFYKVAKDDHAARHINLANATPDEVEQLTQACEPPGKMGSECFSLTLDPFHIGLVRIIRGYLLEGTKSKDDMKIEPYELNVYSKGTFFEPHVDTPRSEKMFGSLVVVFPTPHEGGALLLRHCGQEWIFDSDQAFAAKGQPSIGYVAFFSDVENEVAQVISGHRITLTYNLYFDDGGPVSEPPRPVNEGAFHKAFTALLEDPEFLAEGGTLAFGLRHVYPIHPIGNYLKSIYDDLNGSDAAVYQSARVLGFEPVLYLYYQWIQFADSLGVITDKEIYFEEVVADEDQDLVDIAQKEGGILVAREGGGKAIELDSRFKSPELLEWVTPITTFNHQDGAYPTYGPGDEPELRWAYGYVCLVVRIGKAGDRLAYPTVAELNRADLREREEELDDYYYH</sequence>
<evidence type="ECO:0000313" key="2">
    <source>
        <dbReference type="Proteomes" id="UP000759537"/>
    </source>
</evidence>
<dbReference type="PANTHER" id="PTHR33099">
    <property type="entry name" value="FE2OG DIOXYGENASE DOMAIN-CONTAINING PROTEIN"/>
    <property type="match status" value="1"/>
</dbReference>
<evidence type="ECO:0008006" key="3">
    <source>
        <dbReference type="Google" id="ProtNLM"/>
    </source>
</evidence>
<dbReference type="Gene3D" id="2.60.120.620">
    <property type="entry name" value="q2cbj1_9rhob like domain"/>
    <property type="match status" value="1"/>
</dbReference>
<keyword evidence="2" id="KW-1185">Reference proteome</keyword>
<dbReference type="PANTHER" id="PTHR33099:SF14">
    <property type="entry name" value="PROLYL 4-HYDROXYLASE ALPHA SUBUNIT FE(2+) 2OG DIOXYGENASE DOMAIN-CONTAINING PROTEIN"/>
    <property type="match status" value="1"/>
</dbReference>
<gene>
    <name evidence="1" type="ORF">DFH94DRAFT_485582</name>
</gene>
<dbReference type="OrthoDB" id="27483at2759"/>
<evidence type="ECO:0000313" key="1">
    <source>
        <dbReference type="EMBL" id="KAF8479495.1"/>
    </source>
</evidence>
<accession>A0A9P5MV73</accession>
<dbReference type="Proteomes" id="UP000759537">
    <property type="component" value="Unassembled WGS sequence"/>
</dbReference>
<proteinExistence type="predicted"/>
<name>A0A9P5MV73_9AGAM</name>
<dbReference type="AlphaFoldDB" id="A0A9P5MV73"/>
<reference evidence="1" key="2">
    <citation type="journal article" date="2020" name="Nat. Commun.">
        <title>Large-scale genome sequencing of mycorrhizal fungi provides insights into the early evolution of symbiotic traits.</title>
        <authorList>
            <person name="Miyauchi S."/>
            <person name="Kiss E."/>
            <person name="Kuo A."/>
            <person name="Drula E."/>
            <person name="Kohler A."/>
            <person name="Sanchez-Garcia M."/>
            <person name="Morin E."/>
            <person name="Andreopoulos B."/>
            <person name="Barry K.W."/>
            <person name="Bonito G."/>
            <person name="Buee M."/>
            <person name="Carver A."/>
            <person name="Chen C."/>
            <person name="Cichocki N."/>
            <person name="Clum A."/>
            <person name="Culley D."/>
            <person name="Crous P.W."/>
            <person name="Fauchery L."/>
            <person name="Girlanda M."/>
            <person name="Hayes R.D."/>
            <person name="Keri Z."/>
            <person name="LaButti K."/>
            <person name="Lipzen A."/>
            <person name="Lombard V."/>
            <person name="Magnuson J."/>
            <person name="Maillard F."/>
            <person name="Murat C."/>
            <person name="Nolan M."/>
            <person name="Ohm R.A."/>
            <person name="Pangilinan J."/>
            <person name="Pereira M.F."/>
            <person name="Perotto S."/>
            <person name="Peter M."/>
            <person name="Pfister S."/>
            <person name="Riley R."/>
            <person name="Sitrit Y."/>
            <person name="Stielow J.B."/>
            <person name="Szollosi G."/>
            <person name="Zifcakova L."/>
            <person name="Stursova M."/>
            <person name="Spatafora J.W."/>
            <person name="Tedersoo L."/>
            <person name="Vaario L.M."/>
            <person name="Yamada A."/>
            <person name="Yan M."/>
            <person name="Wang P."/>
            <person name="Xu J."/>
            <person name="Bruns T."/>
            <person name="Baldrian P."/>
            <person name="Vilgalys R."/>
            <person name="Dunand C."/>
            <person name="Henrissat B."/>
            <person name="Grigoriev I.V."/>
            <person name="Hibbett D."/>
            <person name="Nagy L.G."/>
            <person name="Martin F.M."/>
        </authorList>
    </citation>
    <scope>NUCLEOTIDE SEQUENCE</scope>
    <source>
        <strain evidence="1">Prilba</strain>
    </source>
</reference>